<sequence>MLKQKQPVRVLAHLLIFAISLAQISVVSASIINPEERARVESHCLNTDGVSYTGSVTSNSAQCLHMQQLAEKNSCCQSGDCADNACVAGAHCASTAVFLSQTRLPNRIYNKSAMEAYDQLQVGVSSASLYRPPR</sequence>
<dbReference type="AlphaFoldDB" id="A0A3B0ZSZ7"/>
<protein>
    <submittedName>
        <fullName evidence="1">Uncharacterized protein</fullName>
    </submittedName>
</protein>
<gene>
    <name evidence="1" type="ORF">MNBD_GAMMA21-2546</name>
</gene>
<dbReference type="EMBL" id="UOFR01000030">
    <property type="protein sequence ID" value="VAW94821.1"/>
    <property type="molecule type" value="Genomic_DNA"/>
</dbReference>
<reference evidence="1" key="1">
    <citation type="submission" date="2018-06" db="EMBL/GenBank/DDBJ databases">
        <authorList>
            <person name="Zhirakovskaya E."/>
        </authorList>
    </citation>
    <scope>NUCLEOTIDE SEQUENCE</scope>
</reference>
<name>A0A3B0ZSZ7_9ZZZZ</name>
<accession>A0A3B0ZSZ7</accession>
<organism evidence="1">
    <name type="scientific">hydrothermal vent metagenome</name>
    <dbReference type="NCBI Taxonomy" id="652676"/>
    <lineage>
        <taxon>unclassified sequences</taxon>
        <taxon>metagenomes</taxon>
        <taxon>ecological metagenomes</taxon>
    </lineage>
</organism>
<proteinExistence type="predicted"/>
<evidence type="ECO:0000313" key="1">
    <source>
        <dbReference type="EMBL" id="VAW94821.1"/>
    </source>
</evidence>